<dbReference type="Proteomes" id="UP000542342">
    <property type="component" value="Unassembled WGS sequence"/>
</dbReference>
<organism evidence="1 2">
    <name type="scientific">Thermogemmata fonticola</name>
    <dbReference type="NCBI Taxonomy" id="2755323"/>
    <lineage>
        <taxon>Bacteria</taxon>
        <taxon>Pseudomonadati</taxon>
        <taxon>Planctomycetota</taxon>
        <taxon>Planctomycetia</taxon>
        <taxon>Gemmatales</taxon>
        <taxon>Gemmataceae</taxon>
        <taxon>Thermogemmata</taxon>
    </lineage>
</organism>
<evidence type="ECO:0000313" key="1">
    <source>
        <dbReference type="EMBL" id="MBA2225441.1"/>
    </source>
</evidence>
<keyword evidence="2" id="KW-1185">Reference proteome</keyword>
<gene>
    <name evidence="1" type="ORF">H0921_04595</name>
</gene>
<sequence length="50" mass="6056">MHPVFACSLSCLAIATLYYLWRDVYLPRRKQRVLRERVAYMLWVAAQKIR</sequence>
<dbReference type="EMBL" id="JACEFB010000002">
    <property type="protein sequence ID" value="MBA2225441.1"/>
    <property type="molecule type" value="Genomic_DNA"/>
</dbReference>
<name>A0A7V9AAS8_9BACT</name>
<proteinExistence type="predicted"/>
<protein>
    <submittedName>
        <fullName evidence="1">Uncharacterized protein</fullName>
    </submittedName>
</protein>
<reference evidence="1 2" key="1">
    <citation type="submission" date="2020-07" db="EMBL/GenBank/DDBJ databases">
        <title>Thermogemmata thermophila gen. nov., sp. nov., a novel moderate thermophilic planctomycete from a Kamchatka hot spring.</title>
        <authorList>
            <person name="Elcheninov A.G."/>
            <person name="Podosokorskaya O.A."/>
            <person name="Kovaleva O.L."/>
            <person name="Novikov A."/>
            <person name="Bonch-Osmolovskaya E.A."/>
            <person name="Toshchakov S.V."/>
            <person name="Kublanov I.V."/>
        </authorList>
    </citation>
    <scope>NUCLEOTIDE SEQUENCE [LARGE SCALE GENOMIC DNA]</scope>
    <source>
        <strain evidence="1 2">2918</strain>
    </source>
</reference>
<accession>A0A7V9AAS8</accession>
<evidence type="ECO:0000313" key="2">
    <source>
        <dbReference type="Proteomes" id="UP000542342"/>
    </source>
</evidence>
<dbReference type="RefSeq" id="WP_194536865.1">
    <property type="nucleotide sequence ID" value="NZ_JACEFB010000002.1"/>
</dbReference>
<comment type="caution">
    <text evidence="1">The sequence shown here is derived from an EMBL/GenBank/DDBJ whole genome shotgun (WGS) entry which is preliminary data.</text>
</comment>
<dbReference type="AlphaFoldDB" id="A0A7V9AAS8"/>